<gene>
    <name evidence="2" type="ORF">ACIB24_03585</name>
</gene>
<proteinExistence type="predicted"/>
<name>A0ABW8AIF7_9ACTN</name>
<dbReference type="Gene3D" id="3.40.50.720">
    <property type="entry name" value="NAD(P)-binding Rossmann-like Domain"/>
    <property type="match status" value="1"/>
</dbReference>
<sequence length="358" mass="38084">MRVVVLGATGYIGSRLVPELLARGHDVVATGSGRPRRLLYPWSDRVEWRRVQARSRHDVHAALKGADAAVYLVHGLSGRAFAAADREAARVVRNVGRELGLPRLVYLSGLVPDVPEEQLSEHIRSRLEVEEVLAGGPVSTLTLRAGIVLGAGSTSFEILRQVAAVNVVQWLPPSMRSRVQPISVADAVAELAGAVEDDGVTGHLDIGGPDVLTYADLLATYARVAGLRRVQLPAPPVPNALVAAVSPLTTAAPWWTVMSLVQSLTHDMVCDPGRSDPLAPANPLGVETAIRRALREPYTPFEGTEVGGDPHVLAPSDPGWARPSRLERLLPPAAVPAGRLLGGVGHIAEYRLRGLVGL</sequence>
<dbReference type="PANTHER" id="PTHR12126">
    <property type="entry name" value="NADH-UBIQUINONE OXIDOREDUCTASE 39 KDA SUBUNIT-RELATED"/>
    <property type="match status" value="1"/>
</dbReference>
<dbReference type="PANTHER" id="PTHR12126:SF11">
    <property type="entry name" value="NADH DEHYDROGENASE [UBIQUINONE] 1 ALPHA SUBCOMPLEX SUBUNIT 9, MITOCHONDRIAL"/>
    <property type="match status" value="1"/>
</dbReference>
<evidence type="ECO:0000313" key="3">
    <source>
        <dbReference type="Proteomes" id="UP001612915"/>
    </source>
</evidence>
<reference evidence="2 3" key="1">
    <citation type="submission" date="2024-10" db="EMBL/GenBank/DDBJ databases">
        <title>The Natural Products Discovery Center: Release of the First 8490 Sequenced Strains for Exploring Actinobacteria Biosynthetic Diversity.</title>
        <authorList>
            <person name="Kalkreuter E."/>
            <person name="Kautsar S.A."/>
            <person name="Yang D."/>
            <person name="Bader C.D."/>
            <person name="Teijaro C.N."/>
            <person name="Fluegel L."/>
            <person name="Davis C.M."/>
            <person name="Simpson J.R."/>
            <person name="Lauterbach L."/>
            <person name="Steele A.D."/>
            <person name="Gui C."/>
            <person name="Meng S."/>
            <person name="Li G."/>
            <person name="Viehrig K."/>
            <person name="Ye F."/>
            <person name="Su P."/>
            <person name="Kiefer A.F."/>
            <person name="Nichols A."/>
            <person name="Cepeda A.J."/>
            <person name="Yan W."/>
            <person name="Fan B."/>
            <person name="Jiang Y."/>
            <person name="Adhikari A."/>
            <person name="Zheng C.-J."/>
            <person name="Schuster L."/>
            <person name="Cowan T.M."/>
            <person name="Smanski M.J."/>
            <person name="Chevrette M.G."/>
            <person name="De Carvalho L.P.S."/>
            <person name="Shen B."/>
        </authorList>
    </citation>
    <scope>NUCLEOTIDE SEQUENCE [LARGE SCALE GENOMIC DNA]</scope>
    <source>
        <strain evidence="2 3">NPDC049639</strain>
    </source>
</reference>
<evidence type="ECO:0000259" key="1">
    <source>
        <dbReference type="Pfam" id="PF13460"/>
    </source>
</evidence>
<dbReference type="EMBL" id="JBITLV010000001">
    <property type="protein sequence ID" value="MFI7586140.1"/>
    <property type="molecule type" value="Genomic_DNA"/>
</dbReference>
<protein>
    <submittedName>
        <fullName evidence="2">NAD(P)H-binding protein</fullName>
    </submittedName>
</protein>
<dbReference type="InterPro" id="IPR016040">
    <property type="entry name" value="NAD(P)-bd_dom"/>
</dbReference>
<dbReference type="RefSeq" id="WP_398275263.1">
    <property type="nucleotide sequence ID" value="NZ_JBITLV010000001.1"/>
</dbReference>
<accession>A0ABW8AIF7</accession>
<comment type="caution">
    <text evidence="2">The sequence shown here is derived from an EMBL/GenBank/DDBJ whole genome shotgun (WGS) entry which is preliminary data.</text>
</comment>
<dbReference type="SUPFAM" id="SSF51735">
    <property type="entry name" value="NAD(P)-binding Rossmann-fold domains"/>
    <property type="match status" value="1"/>
</dbReference>
<keyword evidence="3" id="KW-1185">Reference proteome</keyword>
<dbReference type="InterPro" id="IPR051207">
    <property type="entry name" value="ComplexI_NDUFA9_subunit"/>
</dbReference>
<dbReference type="InterPro" id="IPR036291">
    <property type="entry name" value="NAD(P)-bd_dom_sf"/>
</dbReference>
<feature type="domain" description="NAD(P)-binding" evidence="1">
    <location>
        <begin position="7"/>
        <end position="111"/>
    </location>
</feature>
<evidence type="ECO:0000313" key="2">
    <source>
        <dbReference type="EMBL" id="MFI7586140.1"/>
    </source>
</evidence>
<dbReference type="Proteomes" id="UP001612915">
    <property type="component" value="Unassembled WGS sequence"/>
</dbReference>
<dbReference type="Pfam" id="PF13460">
    <property type="entry name" value="NAD_binding_10"/>
    <property type="match status" value="1"/>
</dbReference>
<organism evidence="2 3">
    <name type="scientific">Spongisporangium articulatum</name>
    <dbReference type="NCBI Taxonomy" id="3362603"/>
    <lineage>
        <taxon>Bacteria</taxon>
        <taxon>Bacillati</taxon>
        <taxon>Actinomycetota</taxon>
        <taxon>Actinomycetes</taxon>
        <taxon>Kineosporiales</taxon>
        <taxon>Kineosporiaceae</taxon>
        <taxon>Spongisporangium</taxon>
    </lineage>
</organism>